<dbReference type="InterPro" id="IPR004181">
    <property type="entry name" value="Znf_MIZ"/>
</dbReference>
<keyword evidence="5" id="KW-0040">ANK repeat</keyword>
<dbReference type="SMART" id="SM00504">
    <property type="entry name" value="Ubox"/>
    <property type="match status" value="1"/>
</dbReference>
<keyword evidence="1" id="KW-0479">Metal-binding</keyword>
<feature type="domain" description="U-box" evidence="7">
    <location>
        <begin position="8"/>
        <end position="95"/>
    </location>
</feature>
<keyword evidence="2" id="KW-0677">Repeat</keyword>
<dbReference type="SUPFAM" id="SSF57850">
    <property type="entry name" value="RING/U-box"/>
    <property type="match status" value="1"/>
</dbReference>
<evidence type="ECO:0000313" key="8">
    <source>
        <dbReference type="EMBL" id="BCS83255.1"/>
    </source>
</evidence>
<reference evidence="8 9" key="1">
    <citation type="submission" date="2021-02" db="EMBL/GenBank/DDBJ databases">
        <title>Cotonvirus japonicus, which uses Golgi apparatus of host cells for its virion factory, phylogenetically links tailed tupanvirus and icosahedral mimivirus.</title>
        <authorList>
            <person name="Takahashi H."/>
            <person name="Fukaya S."/>
            <person name="Song C."/>
            <person name="Murata K."/>
            <person name="Takemura M."/>
        </authorList>
    </citation>
    <scope>NUCLEOTIDE SEQUENCE [LARGE SCALE GENOMIC DNA]</scope>
</reference>
<dbReference type="SMART" id="SM00248">
    <property type="entry name" value="ANK"/>
    <property type="match status" value="10"/>
</dbReference>
<dbReference type="InterPro" id="IPR002110">
    <property type="entry name" value="Ankyrin_rpt"/>
</dbReference>
<dbReference type="InterPro" id="IPR013083">
    <property type="entry name" value="Znf_RING/FYVE/PHD"/>
</dbReference>
<protein>
    <recommendedName>
        <fullName evidence="10">NAD(+)--protein-arginine ADP-ribosyltransferase</fullName>
    </recommendedName>
</protein>
<evidence type="ECO:0000256" key="1">
    <source>
        <dbReference type="ARBA" id="ARBA00022723"/>
    </source>
</evidence>
<proteinExistence type="predicted"/>
<dbReference type="EMBL" id="AP024483">
    <property type="protein sequence ID" value="BCS83255.1"/>
    <property type="molecule type" value="Genomic_DNA"/>
</dbReference>
<dbReference type="SUPFAM" id="SSF48403">
    <property type="entry name" value="Ankyrin repeat"/>
    <property type="match status" value="2"/>
</dbReference>
<dbReference type="Pfam" id="PF13637">
    <property type="entry name" value="Ank_4"/>
    <property type="match status" value="1"/>
</dbReference>
<accession>A0ABM7NSV7</accession>
<dbReference type="InterPro" id="IPR002035">
    <property type="entry name" value="VWF_A"/>
</dbReference>
<sequence length="1417" mass="159932">MEIEKENDLHKDLQCPITNELMEDPIRVPCCGQAFERLAIVQWLETSRTCPWCKENLITFDALTARKDILLVRIIDTLKSQKKIIQQHSKHHTWNCKVTPIFDLQNKILPISQLSVTLDNSVFDTKMSLFIIVIDKSGSMGGNPFNQVKSALTHIISLTASSPFIKTVIVPYDSTAKIIDINGSEADTIRIIHSLSASGGTNFNAAFNRVGEILSQYNSNVSNYGHANIAFLTDGDSSEPIEPLMQNFKHILNENWCGSLTVHSIGFGQHCNKILLEALWQSGTINGTFRYAEPQDDPDTLCNKLTGLFDLVKNFSNVPINFKLSNLSFVLNKNNKSTNIDVQFPINQRKQGIYDCWINGNINDTGSLIINSQLDNNIEIPIQINESTNVVQRKILYHKWISVSADEIASDILELNKIDKSIYDSDLYELQTAILVSKIESMMFCVDKNIDLVLYQKIEYLNTSLSNMINGQKINEGKLGDMRFASQYTVTSGQKQKQIIDTQSRQQPIFQISNEQAFEEYTKRYTRNNKNKNRNDLQESIMNNVMDTTSSITTYWLNLATPEIMKQRDIDGNTALMLAAFCGQSSTIDVIIKKFPDIDLELVNNDGETAITLAIKSRGFDRSINILLDAGAVIPHNRVKSLERYAIDMNYNRTAKIIGERGDDSTDIHENMSETYILFMYEKIIKRNLRFDINNYLKIALAKSMTELVEKLIEVHGAKPSIDMLLKLITSESNCYEIIKYLISYSYEEGLIDVNQVNDNGDFILFRASEKGNLQLVKMFIELGANVNQQNKLGNTAIWIACWKKYPCIISELIDSGADINLANFKGNVPLTNTCQMGPKKIAEMLVARGADVNVINKNGDTLLLLCCRNGQHEVLEVLLSRICPSLIEHKAHIDGFSAILAATESNKPDCIKILCDYGINIEQKTDINNEIIKGATSLHLAAYYNRIEAAVMLISLGANINSLDINNQTPLHTAIIQGNYEIVKLLRNYKANLFIIDSFGGIPMSYCRDSKIKDYLANPLLKPLMKLASGNFSTISEKNACKLLRENESIGILNNSDIIDVVNFDGKTPLMMAIINSKYELVKLFLELGANPAHENNQGNNCYFWVFWINNPKITSLFDKPDIKVVEKINQLKKISIKNSQNAMILYLNNKPKTTTISQKMTSSIYSRMDDFINDIGKSSYFIKSICNNPLLESVSIIDLFDQKEFLKLCSLDSCADIIFEAKVLTINLIASGNTNLEPHQAITITMYSTILSSLINSLILKENISFMKVYIQHLMESLNRLPSFEAEVFIGTDKLCNRERFIVGEKISWPIFISGSTSWKIATENTINFTTKKQGTIFLIRSRTGKYIGQYSFTPFDSEVVFLPNTNFTVTAWYTGDVIALGQSNIRTHSFEVKEDNIHKMIHSNNSLIIELTEI</sequence>
<dbReference type="GeneID" id="80558460"/>
<evidence type="ECO:0000256" key="4">
    <source>
        <dbReference type="ARBA" id="ARBA00022833"/>
    </source>
</evidence>
<keyword evidence="4" id="KW-0862">Zinc</keyword>
<feature type="domain" description="VWFA" evidence="6">
    <location>
        <begin position="129"/>
        <end position="312"/>
    </location>
</feature>
<dbReference type="Pfam" id="PF00023">
    <property type="entry name" value="Ank"/>
    <property type="match status" value="1"/>
</dbReference>
<keyword evidence="9" id="KW-1185">Reference proteome</keyword>
<dbReference type="Gene3D" id="3.90.176.10">
    <property type="entry name" value="Toxin ADP-ribosyltransferase, Chain A, domain 1"/>
    <property type="match status" value="1"/>
</dbReference>
<dbReference type="InterPro" id="IPR003613">
    <property type="entry name" value="Ubox_domain"/>
</dbReference>
<evidence type="ECO:0008006" key="10">
    <source>
        <dbReference type="Google" id="ProtNLM"/>
    </source>
</evidence>
<dbReference type="SUPFAM" id="SSF53300">
    <property type="entry name" value="vWA-like"/>
    <property type="match status" value="1"/>
</dbReference>
<dbReference type="PROSITE" id="PS50234">
    <property type="entry name" value="VWFA"/>
    <property type="match status" value="1"/>
</dbReference>
<dbReference type="Gene3D" id="3.40.50.410">
    <property type="entry name" value="von Willebrand factor, type A domain"/>
    <property type="match status" value="1"/>
</dbReference>
<evidence type="ECO:0000313" key="9">
    <source>
        <dbReference type="Proteomes" id="UP001321479"/>
    </source>
</evidence>
<dbReference type="RefSeq" id="YP_010841863.1">
    <property type="nucleotide sequence ID" value="NC_079139.1"/>
</dbReference>
<evidence type="ECO:0000256" key="5">
    <source>
        <dbReference type="ARBA" id="ARBA00023043"/>
    </source>
</evidence>
<evidence type="ECO:0000259" key="7">
    <source>
        <dbReference type="PROSITE" id="PS51698"/>
    </source>
</evidence>
<keyword evidence="3" id="KW-0863">Zinc-finger</keyword>
<dbReference type="SMART" id="SM00327">
    <property type="entry name" value="VWA"/>
    <property type="match status" value="1"/>
</dbReference>
<evidence type="ECO:0000256" key="3">
    <source>
        <dbReference type="ARBA" id="ARBA00022771"/>
    </source>
</evidence>
<dbReference type="SUPFAM" id="SSF56399">
    <property type="entry name" value="ADP-ribosylation"/>
    <property type="match status" value="1"/>
</dbReference>
<dbReference type="Proteomes" id="UP001321479">
    <property type="component" value="Segment"/>
</dbReference>
<dbReference type="InterPro" id="IPR036770">
    <property type="entry name" value="Ankyrin_rpt-contain_sf"/>
</dbReference>
<evidence type="ECO:0000256" key="2">
    <source>
        <dbReference type="ARBA" id="ARBA00022737"/>
    </source>
</evidence>
<dbReference type="Pfam" id="PF12796">
    <property type="entry name" value="Ank_2"/>
    <property type="match status" value="3"/>
</dbReference>
<dbReference type="Gene3D" id="1.25.40.20">
    <property type="entry name" value="Ankyrin repeat-containing domain"/>
    <property type="match status" value="4"/>
</dbReference>
<name>A0ABM7NSV7_9VIRU</name>
<dbReference type="PANTHER" id="PTHR24198:SF165">
    <property type="entry name" value="ANKYRIN REPEAT-CONTAINING PROTEIN-RELATED"/>
    <property type="match status" value="1"/>
</dbReference>
<dbReference type="PANTHER" id="PTHR24198">
    <property type="entry name" value="ANKYRIN REPEAT AND PROTEIN KINASE DOMAIN-CONTAINING PROTEIN"/>
    <property type="match status" value="1"/>
</dbReference>
<dbReference type="InterPro" id="IPR036465">
    <property type="entry name" value="vWFA_dom_sf"/>
</dbReference>
<evidence type="ECO:0000259" key="6">
    <source>
        <dbReference type="PROSITE" id="PS50234"/>
    </source>
</evidence>
<dbReference type="PROSITE" id="PS50088">
    <property type="entry name" value="ANK_REPEAT"/>
    <property type="match status" value="5"/>
</dbReference>
<organism evidence="8 9">
    <name type="scientific">Cotonvirus japonicus</name>
    <dbReference type="NCBI Taxonomy" id="2811091"/>
    <lineage>
        <taxon>Viruses</taxon>
        <taxon>Varidnaviria</taxon>
        <taxon>Bamfordvirae</taxon>
        <taxon>Nucleocytoviricota</taxon>
        <taxon>Megaviricetes</taxon>
        <taxon>Imitervirales</taxon>
        <taxon>Mimiviridae</taxon>
        <taxon>Megamimivirinae</taxon>
        <taxon>Cotonvirus</taxon>
        <taxon>Cotonvirus japonicum</taxon>
    </lineage>
</organism>
<dbReference type="Pfam" id="PF11789">
    <property type="entry name" value="zf-Nse"/>
    <property type="match status" value="1"/>
</dbReference>
<dbReference type="Pfam" id="PF13519">
    <property type="entry name" value="VWA_2"/>
    <property type="match status" value="1"/>
</dbReference>
<dbReference type="PROSITE" id="PS51698">
    <property type="entry name" value="U_BOX"/>
    <property type="match status" value="1"/>
</dbReference>
<dbReference type="PROSITE" id="PS50297">
    <property type="entry name" value="ANK_REP_REGION"/>
    <property type="match status" value="5"/>
</dbReference>
<dbReference type="Gene3D" id="3.30.40.10">
    <property type="entry name" value="Zinc/RING finger domain, C3HC4 (zinc finger)"/>
    <property type="match status" value="1"/>
</dbReference>